<organism evidence="8 9">
    <name type="scientific">Fonsecaea multimorphosa CBS 102226</name>
    <dbReference type="NCBI Taxonomy" id="1442371"/>
    <lineage>
        <taxon>Eukaryota</taxon>
        <taxon>Fungi</taxon>
        <taxon>Dikarya</taxon>
        <taxon>Ascomycota</taxon>
        <taxon>Pezizomycotina</taxon>
        <taxon>Eurotiomycetes</taxon>
        <taxon>Chaetothyriomycetidae</taxon>
        <taxon>Chaetothyriales</taxon>
        <taxon>Herpotrichiellaceae</taxon>
        <taxon>Fonsecaea</taxon>
    </lineage>
</organism>
<dbReference type="VEuPathDB" id="FungiDB:Z520_05285"/>
<comment type="similarity">
    <text evidence="2">Belongs to the mitochondrion-specific ribosomal protein mL53 family.</text>
</comment>
<keyword evidence="4" id="KW-0496">Mitochondrion</keyword>
<dbReference type="GeneID" id="27711031"/>
<reference evidence="8 9" key="1">
    <citation type="submission" date="2015-01" db="EMBL/GenBank/DDBJ databases">
        <title>The Genome Sequence of Fonsecaea multimorphosa CBS 102226.</title>
        <authorList>
            <consortium name="The Broad Institute Genomics Platform"/>
            <person name="Cuomo C."/>
            <person name="de Hoog S."/>
            <person name="Gorbushina A."/>
            <person name="Stielow B."/>
            <person name="Teixiera M."/>
            <person name="Abouelleil A."/>
            <person name="Chapman S.B."/>
            <person name="Priest M."/>
            <person name="Young S.K."/>
            <person name="Wortman J."/>
            <person name="Nusbaum C."/>
            <person name="Birren B."/>
        </authorList>
    </citation>
    <scope>NUCLEOTIDE SEQUENCE [LARGE SCALE GENOMIC DNA]</scope>
    <source>
        <strain evidence="8 9">CBS 102226</strain>
    </source>
</reference>
<dbReference type="EMBL" id="KN848070">
    <property type="protein sequence ID" value="KIX98824.1"/>
    <property type="molecule type" value="Genomic_DNA"/>
</dbReference>
<evidence type="ECO:0000256" key="1">
    <source>
        <dbReference type="ARBA" id="ARBA00004173"/>
    </source>
</evidence>
<evidence type="ECO:0000256" key="5">
    <source>
        <dbReference type="ARBA" id="ARBA00023274"/>
    </source>
</evidence>
<dbReference type="GO" id="GO:0005762">
    <property type="term" value="C:mitochondrial large ribosomal subunit"/>
    <property type="evidence" value="ECO:0007669"/>
    <property type="project" value="TreeGrafter"/>
</dbReference>
<evidence type="ECO:0000256" key="7">
    <source>
        <dbReference type="SAM" id="MobiDB-lite"/>
    </source>
</evidence>
<dbReference type="PANTHER" id="PTHR28236">
    <property type="entry name" value="54S RIBOSOMAL PROTEIN L44, MITOCHONDRIAL"/>
    <property type="match status" value="1"/>
</dbReference>
<comment type="subcellular location">
    <subcellularLocation>
        <location evidence="1">Mitochondrion</location>
    </subcellularLocation>
</comment>
<dbReference type="OrthoDB" id="4136894at2759"/>
<gene>
    <name evidence="8" type="ORF">Z520_05285</name>
</gene>
<dbReference type="PANTHER" id="PTHR28236:SF1">
    <property type="entry name" value="LARGE RIBOSOMAL SUBUNIT PROTEIN ML53"/>
    <property type="match status" value="1"/>
</dbReference>
<evidence type="ECO:0000256" key="2">
    <source>
        <dbReference type="ARBA" id="ARBA00005557"/>
    </source>
</evidence>
<evidence type="ECO:0000256" key="3">
    <source>
        <dbReference type="ARBA" id="ARBA00022980"/>
    </source>
</evidence>
<dbReference type="STRING" id="1442371.A0A0D2K6P6"/>
<dbReference type="Proteomes" id="UP000053411">
    <property type="component" value="Unassembled WGS sequence"/>
</dbReference>
<evidence type="ECO:0000256" key="6">
    <source>
        <dbReference type="ARBA" id="ARBA00035180"/>
    </source>
</evidence>
<dbReference type="InterPro" id="IPR042776">
    <property type="entry name" value="Ribosomal_mL53_fung"/>
</dbReference>
<keyword evidence="9" id="KW-1185">Reference proteome</keyword>
<evidence type="ECO:0000256" key="4">
    <source>
        <dbReference type="ARBA" id="ARBA00023128"/>
    </source>
</evidence>
<sequence length="122" mass="13393">MITTYLTSLTARFNPFSASSKIPRLFLTLLPADAHKNLKISSIALPRTSTEPSTLELGFKDGKVVKYSWGAEASRQKNLEGNPTTSVNKGKKGSGERVTLHDIVEEVDRHARVLARKEELAG</sequence>
<evidence type="ECO:0000313" key="9">
    <source>
        <dbReference type="Proteomes" id="UP000053411"/>
    </source>
</evidence>
<feature type="region of interest" description="Disordered" evidence="7">
    <location>
        <begin position="75"/>
        <end position="95"/>
    </location>
</feature>
<dbReference type="Pfam" id="PF10780">
    <property type="entry name" value="MRP_L53"/>
    <property type="match status" value="1"/>
</dbReference>
<feature type="compositionally biased region" description="Polar residues" evidence="7">
    <location>
        <begin position="79"/>
        <end position="88"/>
    </location>
</feature>
<protein>
    <recommendedName>
        <fullName evidence="6">Large ribosomal subunit protein mL53</fullName>
    </recommendedName>
</protein>
<dbReference type="GO" id="GO:0003735">
    <property type="term" value="F:structural constituent of ribosome"/>
    <property type="evidence" value="ECO:0007669"/>
    <property type="project" value="TreeGrafter"/>
</dbReference>
<proteinExistence type="inferred from homology"/>
<dbReference type="RefSeq" id="XP_016632947.1">
    <property type="nucleotide sequence ID" value="XM_016775788.1"/>
</dbReference>
<evidence type="ECO:0000313" key="8">
    <source>
        <dbReference type="EMBL" id="KIX98824.1"/>
    </source>
</evidence>
<name>A0A0D2K6P6_9EURO</name>
<keyword evidence="5" id="KW-0687">Ribonucleoprotein</keyword>
<keyword evidence="3" id="KW-0689">Ribosomal protein</keyword>
<dbReference type="AlphaFoldDB" id="A0A0D2K6P6"/>
<accession>A0A0D2K6P6</accession>
<dbReference type="InterPro" id="IPR019716">
    <property type="entry name" value="Ribosomal_mL53"/>
</dbReference>
<dbReference type="Gene3D" id="3.40.30.10">
    <property type="entry name" value="Glutaredoxin"/>
    <property type="match status" value="1"/>
</dbReference>